<protein>
    <submittedName>
        <fullName evidence="5">LacI family DNA-binding transcriptional regulator</fullName>
    </submittedName>
</protein>
<evidence type="ECO:0000256" key="3">
    <source>
        <dbReference type="ARBA" id="ARBA00023163"/>
    </source>
</evidence>
<name>A0A923KY52_9FIRM</name>
<dbReference type="Pfam" id="PF00356">
    <property type="entry name" value="LacI"/>
    <property type="match status" value="1"/>
</dbReference>
<dbReference type="InterPro" id="IPR028082">
    <property type="entry name" value="Peripla_BP_I"/>
</dbReference>
<dbReference type="InterPro" id="IPR010982">
    <property type="entry name" value="Lambda_DNA-bd_dom_sf"/>
</dbReference>
<keyword evidence="2 5" id="KW-0238">DNA-binding</keyword>
<dbReference type="InterPro" id="IPR000843">
    <property type="entry name" value="HTH_LacI"/>
</dbReference>
<dbReference type="RefSeq" id="WP_186887873.1">
    <property type="nucleotide sequence ID" value="NZ_JACONZ010000002.1"/>
</dbReference>
<dbReference type="CDD" id="cd06267">
    <property type="entry name" value="PBP1_LacI_sugar_binding-like"/>
    <property type="match status" value="1"/>
</dbReference>
<evidence type="ECO:0000313" key="5">
    <source>
        <dbReference type="EMBL" id="MBC5581529.1"/>
    </source>
</evidence>
<dbReference type="SUPFAM" id="SSF53822">
    <property type="entry name" value="Periplasmic binding protein-like I"/>
    <property type="match status" value="1"/>
</dbReference>
<dbReference type="PROSITE" id="PS50932">
    <property type="entry name" value="HTH_LACI_2"/>
    <property type="match status" value="1"/>
</dbReference>
<dbReference type="Proteomes" id="UP000659630">
    <property type="component" value="Unassembled WGS sequence"/>
</dbReference>
<organism evidence="5 6">
    <name type="scientific">Anaerofilum hominis</name>
    <dbReference type="NCBI Taxonomy" id="2763016"/>
    <lineage>
        <taxon>Bacteria</taxon>
        <taxon>Bacillati</taxon>
        <taxon>Bacillota</taxon>
        <taxon>Clostridia</taxon>
        <taxon>Eubacteriales</taxon>
        <taxon>Oscillospiraceae</taxon>
        <taxon>Anaerofilum</taxon>
    </lineage>
</organism>
<evidence type="ECO:0000256" key="2">
    <source>
        <dbReference type="ARBA" id="ARBA00023125"/>
    </source>
</evidence>
<feature type="domain" description="HTH lacI-type" evidence="4">
    <location>
        <begin position="3"/>
        <end position="58"/>
    </location>
</feature>
<dbReference type="PANTHER" id="PTHR30146:SF109">
    <property type="entry name" value="HTH-TYPE TRANSCRIPTIONAL REGULATOR GALS"/>
    <property type="match status" value="1"/>
</dbReference>
<dbReference type="Gene3D" id="1.10.260.40">
    <property type="entry name" value="lambda repressor-like DNA-binding domains"/>
    <property type="match status" value="1"/>
</dbReference>
<proteinExistence type="predicted"/>
<dbReference type="AlphaFoldDB" id="A0A923KY52"/>
<dbReference type="GO" id="GO:0000976">
    <property type="term" value="F:transcription cis-regulatory region binding"/>
    <property type="evidence" value="ECO:0007669"/>
    <property type="project" value="TreeGrafter"/>
</dbReference>
<dbReference type="EMBL" id="JACONZ010000002">
    <property type="protein sequence ID" value="MBC5581529.1"/>
    <property type="molecule type" value="Genomic_DNA"/>
</dbReference>
<dbReference type="Pfam" id="PF00532">
    <property type="entry name" value="Peripla_BP_1"/>
    <property type="match status" value="1"/>
</dbReference>
<dbReference type="SMART" id="SM00354">
    <property type="entry name" value="HTH_LACI"/>
    <property type="match status" value="1"/>
</dbReference>
<gene>
    <name evidence="5" type="ORF">H8S23_08390</name>
</gene>
<dbReference type="SUPFAM" id="SSF47413">
    <property type="entry name" value="lambda repressor-like DNA-binding domains"/>
    <property type="match status" value="1"/>
</dbReference>
<dbReference type="CDD" id="cd01392">
    <property type="entry name" value="HTH_LacI"/>
    <property type="match status" value="1"/>
</dbReference>
<reference evidence="5" key="1">
    <citation type="submission" date="2020-08" db="EMBL/GenBank/DDBJ databases">
        <title>Genome public.</title>
        <authorList>
            <person name="Liu C."/>
            <person name="Sun Q."/>
        </authorList>
    </citation>
    <scope>NUCLEOTIDE SEQUENCE</scope>
    <source>
        <strain evidence="5">BX8</strain>
    </source>
</reference>
<dbReference type="PANTHER" id="PTHR30146">
    <property type="entry name" value="LACI-RELATED TRANSCRIPTIONAL REPRESSOR"/>
    <property type="match status" value="1"/>
</dbReference>
<accession>A0A923KY52</accession>
<keyword evidence="1" id="KW-0805">Transcription regulation</keyword>
<dbReference type="InterPro" id="IPR001761">
    <property type="entry name" value="Peripla_BP/Lac1_sug-bd_dom"/>
</dbReference>
<sequence>MKVTIEEIAKIAGVSKATVSRVLNDVPEGVGPETRARVQQVIEKMNYSTDRSSFMTRTMRSRSIALVLPDITNPFFADIAKAVEARAKQADYITILANTDFSERNEIKYLASLVAKKIDGIILVPSGVHTRNEHLTPEKYGIPMILLDRNLAGDHDWLGVYSDNEYASFRSCETLINNGSDRIAFLSGPLGVSTSTERLDGYKLALKQYGSGYDPHLVKYGDYTVESGYKAVIELERAGEKYSAILAANDMMALGALNALKELSYKVPEEVELIGFDNISFSKYFDPPLSTIQQPTVEMGVRAAEMLLSLIGGQTVTESVRLQPKILMRKTTKVRST</sequence>
<comment type="caution">
    <text evidence="5">The sequence shown here is derived from an EMBL/GenBank/DDBJ whole genome shotgun (WGS) entry which is preliminary data.</text>
</comment>
<dbReference type="GO" id="GO:0003700">
    <property type="term" value="F:DNA-binding transcription factor activity"/>
    <property type="evidence" value="ECO:0007669"/>
    <property type="project" value="TreeGrafter"/>
</dbReference>
<keyword evidence="6" id="KW-1185">Reference proteome</keyword>
<dbReference type="PROSITE" id="PS00356">
    <property type="entry name" value="HTH_LACI_1"/>
    <property type="match status" value="1"/>
</dbReference>
<evidence type="ECO:0000259" key="4">
    <source>
        <dbReference type="PROSITE" id="PS50932"/>
    </source>
</evidence>
<dbReference type="PRINTS" id="PR00036">
    <property type="entry name" value="HTHLACI"/>
</dbReference>
<keyword evidence="3" id="KW-0804">Transcription</keyword>
<dbReference type="Gene3D" id="3.40.50.2300">
    <property type="match status" value="2"/>
</dbReference>
<evidence type="ECO:0000313" key="6">
    <source>
        <dbReference type="Proteomes" id="UP000659630"/>
    </source>
</evidence>
<evidence type="ECO:0000256" key="1">
    <source>
        <dbReference type="ARBA" id="ARBA00023015"/>
    </source>
</evidence>